<feature type="region of interest" description="Disordered" evidence="2">
    <location>
        <begin position="724"/>
        <end position="769"/>
    </location>
</feature>
<feature type="coiled-coil region" evidence="1">
    <location>
        <begin position="375"/>
        <end position="452"/>
    </location>
</feature>
<gene>
    <name evidence="3" type="ORF">AL503_002385</name>
</gene>
<evidence type="ECO:0000313" key="4">
    <source>
        <dbReference type="Proteomes" id="UP000053523"/>
    </source>
</evidence>
<organism evidence="3 4">
    <name type="scientific">Staphylococcus haemolyticus</name>
    <dbReference type="NCBI Taxonomy" id="1283"/>
    <lineage>
        <taxon>Bacteria</taxon>
        <taxon>Bacillati</taxon>
        <taxon>Bacillota</taxon>
        <taxon>Bacilli</taxon>
        <taxon>Bacillales</taxon>
        <taxon>Staphylococcaceae</taxon>
        <taxon>Staphylococcus</taxon>
    </lineage>
</organism>
<dbReference type="EMBL" id="LORN02000007">
    <property type="protein sequence ID" value="PNN29650.1"/>
    <property type="molecule type" value="Genomic_DNA"/>
</dbReference>
<sequence>MSSFSIKKLEPSEPLTLYSDLDKSIEFGESYATSVQESEQYGKVYYLGGLEVYNLNTVNLSEETIARFYNALESGNIYYAVFPNDQRKGRLPLVLNKKTRAFIETLPELVNNPKLKWYLYKLPGNIDPDNNERRGSDFVTDSDENEITLKYEEIAELIDRYGMVNEQEKSNTFLSDEEVEAEESINEDEDNKKDDTKESEKSNTETTKENEGSESENDETEENSVNNKDEKPSSQPNNDDDTPSSESEFEKMMLEDDGGEDDDFENEVIYEEVFANPENNQTSDENNQTNSESSSQQQENNTEEIKDTEHMDIANIQNNNTKQSNDSSQVSERTLISNRTKQYIQLPSIVKEIINDISLPKFTKYPTNNVHDVTSNTMKKEVNDSNERIKEIENSIKREAAQIYRDAMNQSYLAITSELDNQTGNETVRELYQKYEQEKANLDQEFDQDIIDKKKQLEDIFYGEAFERYKEEINAQIEKWYNNERYDQDVTQPLDEYKRKRKEDYENRKLEKTSDYNEWLKKVEDKAIGQDQQEAIKRMNTFISNKMNESLTHIENLQRRMDQVNQSLSQIEYQERANENIRKNFGTDLEQDEQAKIYKRKLDTAIEDKAQLDAAFKKFEAETKEQKKEIDENHRKEVEKLNKDHSDLIKELNDEKEKLEKDNREKEEAATLAKKNSDDNAKKTGFKFAGIATLATAVVIGGCSAVTNHTKQSNNNELIEQQQNQLKSTNKKLDEQENQLKDKDTEIQKQKDKLKKEQDKNKKRSKDSK</sequence>
<dbReference type="Proteomes" id="UP000053523">
    <property type="component" value="Unassembled WGS sequence"/>
</dbReference>
<feature type="region of interest" description="Disordered" evidence="2">
    <location>
        <begin position="170"/>
        <end position="247"/>
    </location>
</feature>
<reference evidence="3 4" key="1">
    <citation type="submission" date="2017-12" db="EMBL/GenBank/DDBJ databases">
        <title>FDA dAtabase for Regulatory Grade micrObial Sequences (FDA-ARGOS): Supporting development and validation of Infectious Disease Dx tests.</title>
        <authorList>
            <person name="Hoffmann M."/>
            <person name="Allard M."/>
            <person name="Evans P."/>
            <person name="Brown E."/>
            <person name="Tallon L."/>
            <person name="Sadzewicz L."/>
            <person name="Sengamalay N."/>
            <person name="Ott S."/>
            <person name="Godinez A."/>
            <person name="Nagaraj S."/>
            <person name="Vavikolanu K."/>
            <person name="Aluvathingal J."/>
            <person name="Nadendla S."/>
            <person name="Sichtig H."/>
        </authorList>
    </citation>
    <scope>NUCLEOTIDE SEQUENCE [LARGE SCALE GENOMIC DNA]</scope>
    <source>
        <strain evidence="3 4">FDAARGOS_148</strain>
    </source>
</reference>
<feature type="compositionally biased region" description="Acidic residues" evidence="2">
    <location>
        <begin position="212"/>
        <end position="222"/>
    </location>
</feature>
<feature type="region of interest" description="Disordered" evidence="2">
    <location>
        <begin position="275"/>
        <end position="309"/>
    </location>
</feature>
<proteinExistence type="predicted"/>
<accession>A0A2K0AXD4</accession>
<protein>
    <submittedName>
        <fullName evidence="3">Uncharacterized protein</fullName>
    </submittedName>
</protein>
<name>A0A2K0AXD4_STAHA</name>
<feature type="region of interest" description="Disordered" evidence="2">
    <location>
        <begin position="624"/>
        <end position="682"/>
    </location>
</feature>
<feature type="compositionally biased region" description="Low complexity" evidence="2">
    <location>
        <begin position="282"/>
        <end position="300"/>
    </location>
</feature>
<dbReference type="AlphaFoldDB" id="A0A2K0AXD4"/>
<feature type="compositionally biased region" description="Basic and acidic residues" evidence="2">
    <location>
        <begin position="731"/>
        <end position="760"/>
    </location>
</feature>
<comment type="caution">
    <text evidence="3">The sequence shown here is derived from an EMBL/GenBank/DDBJ whole genome shotgun (WGS) entry which is preliminary data.</text>
</comment>
<feature type="coiled-coil region" evidence="1">
    <location>
        <begin position="547"/>
        <end position="574"/>
    </location>
</feature>
<evidence type="ECO:0000313" key="3">
    <source>
        <dbReference type="EMBL" id="PNN29650.1"/>
    </source>
</evidence>
<feature type="compositionally biased region" description="Basic and acidic residues" evidence="2">
    <location>
        <begin position="190"/>
        <end position="211"/>
    </location>
</feature>
<evidence type="ECO:0000256" key="2">
    <source>
        <dbReference type="SAM" id="MobiDB-lite"/>
    </source>
</evidence>
<feature type="compositionally biased region" description="Acidic residues" evidence="2">
    <location>
        <begin position="175"/>
        <end position="189"/>
    </location>
</feature>
<evidence type="ECO:0000256" key="1">
    <source>
        <dbReference type="SAM" id="Coils"/>
    </source>
</evidence>
<keyword evidence="1" id="KW-0175">Coiled coil</keyword>